<dbReference type="InterPro" id="IPR001173">
    <property type="entry name" value="Glyco_trans_2-like"/>
</dbReference>
<organism evidence="5">
    <name type="scientific">Plesiomonas shigelloides</name>
    <name type="common">Aeromonas shigelloides</name>
    <dbReference type="NCBI Taxonomy" id="703"/>
    <lineage>
        <taxon>Bacteria</taxon>
        <taxon>Pseudomonadati</taxon>
        <taxon>Pseudomonadota</taxon>
        <taxon>Gammaproteobacteria</taxon>
        <taxon>Enterobacterales</taxon>
        <taxon>Enterobacteriaceae</taxon>
        <taxon>Plesiomonas</taxon>
    </lineage>
</organism>
<reference evidence="5" key="1">
    <citation type="journal article" date="2019" name="Front. Microbiol.">
        <title>O-Antigen Gene Clusters of Plesiomonas shigelloides Serogroups and Its Application in Development of a Molecular Serotyping Scheme.</title>
        <authorList>
            <person name="Xi D."/>
            <person name="Wang X."/>
            <person name="Ning K."/>
            <person name="Liu Q."/>
            <person name="Jing F."/>
            <person name="Guo X."/>
            <person name="Cao B."/>
        </authorList>
    </citation>
    <scope>NUCLEOTIDE SEQUENCE</scope>
    <source>
        <strain evidence="5">O26H1a1c</strain>
    </source>
</reference>
<dbReference type="AlphaFoldDB" id="A0A6I1EXM0"/>
<name>A0A6I1EXM0_PLESH</name>
<dbReference type="Pfam" id="PF00535">
    <property type="entry name" value="Glycos_transf_2"/>
    <property type="match status" value="1"/>
</dbReference>
<dbReference type="SUPFAM" id="SSF53448">
    <property type="entry name" value="Nucleotide-diphospho-sugar transferases"/>
    <property type="match status" value="1"/>
</dbReference>
<evidence type="ECO:0000259" key="4">
    <source>
        <dbReference type="Pfam" id="PF00535"/>
    </source>
</evidence>
<dbReference type="EMBL" id="MK551184">
    <property type="protein sequence ID" value="QCH03209.1"/>
    <property type="molecule type" value="Genomic_DNA"/>
</dbReference>
<protein>
    <submittedName>
        <fullName evidence="5">dTDP-rhamnosyltransferaseRfbF</fullName>
    </submittedName>
</protein>
<sequence>MHNIYAVVVAFFPSASNLLKMVSELVEQGVKVIIVNNTPGHLISLPEFSNGFVINLQHNKGIAEAQNIGIRYALDCDATHICFFDQDSIIPNEYIQEMIVASSIYNHRCLLAPVAIDDDTGGEIPSHKINRFGYPCSHYSLSGVMISNTDIVISSGMFTSSAIFHEVGLMDVDYFIDFVDIEFCIRLKKAGIPVFVIPSLSMRHRIGDGEVSVLGLKTSIHSGIRTYYKTRNAFVFMYKMGPSVFSFVQLFAGILHGFLSSIHDFPSIDRMRFYLKGIVHGLMFKRGALSE</sequence>
<evidence type="ECO:0000313" key="5">
    <source>
        <dbReference type="EMBL" id="QCH03209.1"/>
    </source>
</evidence>
<dbReference type="Gene3D" id="3.90.550.10">
    <property type="entry name" value="Spore Coat Polysaccharide Biosynthesis Protein SpsA, Chain A"/>
    <property type="match status" value="1"/>
</dbReference>
<dbReference type="RefSeq" id="WP_152138294.1">
    <property type="nucleotide sequence ID" value="NZ_WEJX01000061.1"/>
</dbReference>
<dbReference type="PANTHER" id="PTHR43179">
    <property type="entry name" value="RHAMNOSYLTRANSFERASE WBBL"/>
    <property type="match status" value="1"/>
</dbReference>
<evidence type="ECO:0000256" key="2">
    <source>
        <dbReference type="ARBA" id="ARBA00022676"/>
    </source>
</evidence>
<dbReference type="InterPro" id="IPR029044">
    <property type="entry name" value="Nucleotide-diphossugar_trans"/>
</dbReference>
<keyword evidence="2" id="KW-0328">Glycosyltransferase</keyword>
<dbReference type="GO" id="GO:0016757">
    <property type="term" value="F:glycosyltransferase activity"/>
    <property type="evidence" value="ECO:0007669"/>
    <property type="project" value="UniProtKB-KW"/>
</dbReference>
<dbReference type="CDD" id="cd02526">
    <property type="entry name" value="GT2_RfbF_like"/>
    <property type="match status" value="1"/>
</dbReference>
<proteinExistence type="inferred from homology"/>
<evidence type="ECO:0000256" key="3">
    <source>
        <dbReference type="ARBA" id="ARBA00022679"/>
    </source>
</evidence>
<keyword evidence="3 5" id="KW-0808">Transferase</keyword>
<comment type="similarity">
    <text evidence="1">Belongs to the glycosyltransferase 2 family.</text>
</comment>
<accession>A0A6I1EXM0</accession>
<evidence type="ECO:0000256" key="1">
    <source>
        <dbReference type="ARBA" id="ARBA00006739"/>
    </source>
</evidence>
<gene>
    <name evidence="5" type="primary">rfbF</name>
</gene>
<feature type="domain" description="Glycosyltransferase 2-like" evidence="4">
    <location>
        <begin position="7"/>
        <end position="140"/>
    </location>
</feature>
<dbReference type="PANTHER" id="PTHR43179:SF12">
    <property type="entry name" value="GALACTOFURANOSYLTRANSFERASE GLFT2"/>
    <property type="match status" value="1"/>
</dbReference>